<dbReference type="PANTHER" id="PTHR43724:SF1">
    <property type="entry name" value="PYRUVATE SYNTHASE SUBUNIT PORD"/>
    <property type="match status" value="1"/>
</dbReference>
<accession>X0WMM8</accession>
<dbReference type="PROSITE" id="PS51379">
    <property type="entry name" value="4FE4S_FER_2"/>
    <property type="match status" value="2"/>
</dbReference>
<dbReference type="NCBIfam" id="TIGR02179">
    <property type="entry name" value="PorD_KorD"/>
    <property type="match status" value="1"/>
</dbReference>
<feature type="domain" description="4Fe-4S ferredoxin-type" evidence="7">
    <location>
        <begin position="36"/>
        <end position="65"/>
    </location>
</feature>
<keyword evidence="6" id="KW-0411">Iron-sulfur</keyword>
<dbReference type="GO" id="GO:0046872">
    <property type="term" value="F:metal ion binding"/>
    <property type="evidence" value="ECO:0007669"/>
    <property type="project" value="UniProtKB-KW"/>
</dbReference>
<sequence>MTKPEGELTWKDLEIGSIVTEPGSASQYQTGDWRTQRPTYEHDKCIKCGLCSIFCPEGCIEPNEEGFFEANLFYCKGCGICARECWTKTITMVEEE</sequence>
<dbReference type="GO" id="GO:0051539">
    <property type="term" value="F:4 iron, 4 sulfur cluster binding"/>
    <property type="evidence" value="ECO:0007669"/>
    <property type="project" value="UniProtKB-KW"/>
</dbReference>
<dbReference type="InterPro" id="IPR017900">
    <property type="entry name" value="4Fe4S_Fe_S_CS"/>
</dbReference>
<dbReference type="PROSITE" id="PS00198">
    <property type="entry name" value="4FE4S_FER_1"/>
    <property type="match status" value="1"/>
</dbReference>
<feature type="domain" description="4Fe-4S ferredoxin-type" evidence="7">
    <location>
        <begin position="66"/>
        <end position="95"/>
    </location>
</feature>
<dbReference type="AlphaFoldDB" id="X0WMM8"/>
<dbReference type="SUPFAM" id="SSF54862">
    <property type="entry name" value="4Fe-4S ferredoxins"/>
    <property type="match status" value="1"/>
</dbReference>
<comment type="cofactor">
    <cofactor evidence="1">
        <name>[4Fe-4S] cluster</name>
        <dbReference type="ChEBI" id="CHEBI:49883"/>
    </cofactor>
</comment>
<dbReference type="Pfam" id="PF00037">
    <property type="entry name" value="Fer4"/>
    <property type="match status" value="1"/>
</dbReference>
<reference evidence="8" key="1">
    <citation type="journal article" date="2014" name="Front. Microbiol.">
        <title>High frequency of phylogenetically diverse reductive dehalogenase-homologous genes in deep subseafloor sedimentary metagenomes.</title>
        <authorList>
            <person name="Kawai M."/>
            <person name="Futagami T."/>
            <person name="Toyoda A."/>
            <person name="Takaki Y."/>
            <person name="Nishi S."/>
            <person name="Hori S."/>
            <person name="Arai W."/>
            <person name="Tsubouchi T."/>
            <person name="Morono Y."/>
            <person name="Uchiyama I."/>
            <person name="Ito T."/>
            <person name="Fujiyama A."/>
            <person name="Inagaki F."/>
            <person name="Takami H."/>
        </authorList>
    </citation>
    <scope>NUCLEOTIDE SEQUENCE</scope>
    <source>
        <strain evidence="8">Expedition CK06-06</strain>
    </source>
</reference>
<organism evidence="8">
    <name type="scientific">marine sediment metagenome</name>
    <dbReference type="NCBI Taxonomy" id="412755"/>
    <lineage>
        <taxon>unclassified sequences</taxon>
        <taxon>metagenomes</taxon>
        <taxon>ecological metagenomes</taxon>
    </lineage>
</organism>
<keyword evidence="5" id="KW-0408">Iron</keyword>
<evidence type="ECO:0000256" key="5">
    <source>
        <dbReference type="ARBA" id="ARBA00023004"/>
    </source>
</evidence>
<keyword evidence="2" id="KW-0004">4Fe-4S</keyword>
<dbReference type="InterPro" id="IPR011898">
    <property type="entry name" value="PorD_KorD"/>
</dbReference>
<evidence type="ECO:0000259" key="7">
    <source>
        <dbReference type="PROSITE" id="PS51379"/>
    </source>
</evidence>
<proteinExistence type="predicted"/>
<protein>
    <recommendedName>
        <fullName evidence="7">4Fe-4S ferredoxin-type domain-containing protein</fullName>
    </recommendedName>
</protein>
<keyword evidence="4" id="KW-0677">Repeat</keyword>
<dbReference type="EMBL" id="BARS01031993">
    <property type="protein sequence ID" value="GAG24447.1"/>
    <property type="molecule type" value="Genomic_DNA"/>
</dbReference>
<evidence type="ECO:0000256" key="4">
    <source>
        <dbReference type="ARBA" id="ARBA00022737"/>
    </source>
</evidence>
<dbReference type="Gene3D" id="3.30.70.20">
    <property type="match status" value="1"/>
</dbReference>
<evidence type="ECO:0000313" key="8">
    <source>
        <dbReference type="EMBL" id="GAG24447.1"/>
    </source>
</evidence>
<dbReference type="InterPro" id="IPR017896">
    <property type="entry name" value="4Fe4S_Fe-S-bd"/>
</dbReference>
<comment type="caution">
    <text evidence="8">The sequence shown here is derived from an EMBL/GenBank/DDBJ whole genome shotgun (WGS) entry which is preliminary data.</text>
</comment>
<keyword evidence="3" id="KW-0479">Metal-binding</keyword>
<evidence type="ECO:0000256" key="1">
    <source>
        <dbReference type="ARBA" id="ARBA00001966"/>
    </source>
</evidence>
<evidence type="ECO:0000256" key="6">
    <source>
        <dbReference type="ARBA" id="ARBA00023014"/>
    </source>
</evidence>
<gene>
    <name evidence="8" type="ORF">S01H1_49715</name>
</gene>
<dbReference type="GO" id="GO:0016625">
    <property type="term" value="F:oxidoreductase activity, acting on the aldehyde or oxo group of donors, iron-sulfur protein as acceptor"/>
    <property type="evidence" value="ECO:0007669"/>
    <property type="project" value="InterPro"/>
</dbReference>
<evidence type="ECO:0000256" key="3">
    <source>
        <dbReference type="ARBA" id="ARBA00022723"/>
    </source>
</evidence>
<name>X0WMM8_9ZZZZ</name>
<evidence type="ECO:0000256" key="2">
    <source>
        <dbReference type="ARBA" id="ARBA00022485"/>
    </source>
</evidence>
<dbReference type="PANTHER" id="PTHR43724">
    <property type="entry name" value="PYRUVATE SYNTHASE SUBUNIT PORD"/>
    <property type="match status" value="1"/>
</dbReference>